<dbReference type="PANTHER" id="PTHR32108:SF9">
    <property type="entry name" value="REVERSE TRANSCRIPTASE RNASE H-LIKE DOMAIN-CONTAINING PROTEIN"/>
    <property type="match status" value="1"/>
</dbReference>
<keyword evidence="4" id="KW-1185">Reference proteome</keyword>
<protein>
    <submittedName>
        <fullName evidence="3">Uncharacterized protein</fullName>
    </submittedName>
</protein>
<dbReference type="Proteomes" id="UP001603857">
    <property type="component" value="Unassembled WGS sequence"/>
</dbReference>
<feature type="region of interest" description="Disordered" evidence="2">
    <location>
        <begin position="333"/>
        <end position="359"/>
    </location>
</feature>
<keyword evidence="1" id="KW-0175">Coiled coil</keyword>
<proteinExistence type="predicted"/>
<comment type="caution">
    <text evidence="3">The sequence shown here is derived from an EMBL/GenBank/DDBJ whole genome shotgun (WGS) entry which is preliminary data.</text>
</comment>
<reference evidence="3 4" key="1">
    <citation type="submission" date="2024-08" db="EMBL/GenBank/DDBJ databases">
        <title>Insights into the chromosomal genome structure of Flemingia macrophylla.</title>
        <authorList>
            <person name="Ding Y."/>
            <person name="Zhao Y."/>
            <person name="Bi W."/>
            <person name="Wu M."/>
            <person name="Zhao G."/>
            <person name="Gong Y."/>
            <person name="Li W."/>
            <person name="Zhang P."/>
        </authorList>
    </citation>
    <scope>NUCLEOTIDE SEQUENCE [LARGE SCALE GENOMIC DNA]</scope>
    <source>
        <strain evidence="3">DYQJB</strain>
        <tissue evidence="3">Leaf</tissue>
    </source>
</reference>
<evidence type="ECO:0000256" key="1">
    <source>
        <dbReference type="SAM" id="Coils"/>
    </source>
</evidence>
<organism evidence="3 4">
    <name type="scientific">Flemingia macrophylla</name>
    <dbReference type="NCBI Taxonomy" id="520843"/>
    <lineage>
        <taxon>Eukaryota</taxon>
        <taxon>Viridiplantae</taxon>
        <taxon>Streptophyta</taxon>
        <taxon>Embryophyta</taxon>
        <taxon>Tracheophyta</taxon>
        <taxon>Spermatophyta</taxon>
        <taxon>Magnoliopsida</taxon>
        <taxon>eudicotyledons</taxon>
        <taxon>Gunneridae</taxon>
        <taxon>Pentapetalae</taxon>
        <taxon>rosids</taxon>
        <taxon>fabids</taxon>
        <taxon>Fabales</taxon>
        <taxon>Fabaceae</taxon>
        <taxon>Papilionoideae</taxon>
        <taxon>50 kb inversion clade</taxon>
        <taxon>NPAAA clade</taxon>
        <taxon>indigoferoid/millettioid clade</taxon>
        <taxon>Phaseoleae</taxon>
        <taxon>Flemingia</taxon>
    </lineage>
</organism>
<sequence length="387" mass="44368">MLFISRAWEKPVYIGDGELGKPRVAVSIDYKEWRSGRGVPQLSAQDVLTSTNKELQENVEALTKKLEIIIAQLRILEDKEEESSLVIDALQRQCKKKDQEIEQLKDECAATHEEVTRATKIQKVDSGNQLQEALKKIAQLKAERAQQAQLIKMVQDDLTLNRSDALKWWEIAQKRTTSLLEFKKKDKKGLEQMRQICEEKDRAIDKTNELDVLIRYYQKKAKEAHTTSEDMDRAVHAQVEAMARHSKRMKTNCINIITHLWGSSSFFVSPLVVKINKGEGPDVKPLRITAPSLFPYESDKAIPRVYDIQATTDSDVTNIVGIGGMTRSGRIYTPDNLQDKAPKEKARTEEIGKEPEEETNELLKYIRQSEYSVIDQLNRTPRSLFFH</sequence>
<feature type="compositionally biased region" description="Basic and acidic residues" evidence="2">
    <location>
        <begin position="337"/>
        <end position="354"/>
    </location>
</feature>
<evidence type="ECO:0000313" key="3">
    <source>
        <dbReference type="EMBL" id="KAL2322291.1"/>
    </source>
</evidence>
<gene>
    <name evidence="3" type="ORF">Fmac_026670</name>
</gene>
<dbReference type="AlphaFoldDB" id="A0ABD1LFP6"/>
<feature type="coiled-coil region" evidence="1">
    <location>
        <begin position="45"/>
        <end position="210"/>
    </location>
</feature>
<evidence type="ECO:0000256" key="2">
    <source>
        <dbReference type="SAM" id="MobiDB-lite"/>
    </source>
</evidence>
<evidence type="ECO:0000313" key="4">
    <source>
        <dbReference type="Proteomes" id="UP001603857"/>
    </source>
</evidence>
<name>A0ABD1LFP6_9FABA</name>
<dbReference type="PANTHER" id="PTHR32108">
    <property type="entry name" value="DNA-DIRECTED RNA POLYMERASE SUBUNIT ALPHA"/>
    <property type="match status" value="1"/>
</dbReference>
<dbReference type="EMBL" id="JBGMDY010000009">
    <property type="protein sequence ID" value="KAL2322291.1"/>
    <property type="molecule type" value="Genomic_DNA"/>
</dbReference>
<accession>A0ABD1LFP6</accession>